<evidence type="ECO:0000313" key="4">
    <source>
        <dbReference type="EMBL" id="MBW6529682.1"/>
    </source>
</evidence>
<reference evidence="4 5" key="1">
    <citation type="submission" date="2021-07" db="EMBL/GenBank/DDBJ databases">
        <title>Sphingomonas sp.</title>
        <authorList>
            <person name="Feng G."/>
            <person name="Li J."/>
            <person name="Pan M."/>
        </authorList>
    </citation>
    <scope>NUCLEOTIDE SEQUENCE [LARGE SCALE GENOMIC DNA]</scope>
    <source>
        <strain evidence="4 5">RRHST34</strain>
    </source>
</reference>
<accession>A0ABS7BJ72</accession>
<feature type="domain" description="Aminotransferase class I/classII large" evidence="3">
    <location>
        <begin position="140"/>
        <end position="332"/>
    </location>
</feature>
<dbReference type="EMBL" id="JAHXZN010000001">
    <property type="protein sequence ID" value="MBW6529682.1"/>
    <property type="molecule type" value="Genomic_DNA"/>
</dbReference>
<dbReference type="Gene3D" id="3.40.640.10">
    <property type="entry name" value="Type I PLP-dependent aspartate aminotransferase-like (Major domain)"/>
    <property type="match status" value="1"/>
</dbReference>
<proteinExistence type="predicted"/>
<dbReference type="PANTHER" id="PTHR42885:SF1">
    <property type="entry name" value="THREONINE-PHOSPHATE DECARBOXYLASE"/>
    <property type="match status" value="1"/>
</dbReference>
<dbReference type="CDD" id="cd00609">
    <property type="entry name" value="AAT_like"/>
    <property type="match status" value="1"/>
</dbReference>
<evidence type="ECO:0000313" key="5">
    <source>
        <dbReference type="Proteomes" id="UP000759103"/>
    </source>
</evidence>
<dbReference type="InterPro" id="IPR015422">
    <property type="entry name" value="PyrdxlP-dep_Trfase_small"/>
</dbReference>
<dbReference type="SUPFAM" id="SSF53383">
    <property type="entry name" value="PLP-dependent transferases"/>
    <property type="match status" value="1"/>
</dbReference>
<evidence type="ECO:0000256" key="2">
    <source>
        <dbReference type="ARBA" id="ARBA00022898"/>
    </source>
</evidence>
<keyword evidence="4" id="KW-0808">Transferase</keyword>
<dbReference type="PANTHER" id="PTHR42885">
    <property type="entry name" value="HISTIDINOL-PHOSPHATE AMINOTRANSFERASE-RELATED"/>
    <property type="match status" value="1"/>
</dbReference>
<evidence type="ECO:0000259" key="3">
    <source>
        <dbReference type="Pfam" id="PF00155"/>
    </source>
</evidence>
<protein>
    <submittedName>
        <fullName evidence="4">Aminotransferase class I/II-fold pyridoxal phosphate-dependent enzyme</fullName>
    </submittedName>
</protein>
<comment type="cofactor">
    <cofactor evidence="1">
        <name>pyridoxal 5'-phosphate</name>
        <dbReference type="ChEBI" id="CHEBI:597326"/>
    </cofactor>
</comment>
<sequence>MLLTDPHPAPAAALTYHGGRADAAARLYPDAPAPWLDLSTGINPFAWDGADVPLAALRALPSPAELDALRYAAAAAFDAKETAITALPGSEIGLRALAGLALPRPWHVVAPSYRTHVAALPGAATIGVAAVGAVAHGGGTLLLANPNNPDGRCWPAARLLELAQALAERGGVLVVDEAFADSVAGASVLPLLARDDRVLVFRSFGKFFGLAGVRLGFAAGGAALVGALAARLGSWPVSTAALRIGTAAYRDTAWIAATRERLVTASAALDAVLAAHDLAPTGACPLFRLVERQDAPLLFERLARAGILLRPFNEAPERLRIGLPGDAAALARLDAALGDR</sequence>
<keyword evidence="5" id="KW-1185">Reference proteome</keyword>
<comment type="caution">
    <text evidence="4">The sequence shown here is derived from an EMBL/GenBank/DDBJ whole genome shotgun (WGS) entry which is preliminary data.</text>
</comment>
<keyword evidence="2" id="KW-0663">Pyridoxal phosphate</keyword>
<dbReference type="Proteomes" id="UP000759103">
    <property type="component" value="Unassembled WGS sequence"/>
</dbReference>
<dbReference type="InterPro" id="IPR004839">
    <property type="entry name" value="Aminotransferase_I/II_large"/>
</dbReference>
<evidence type="ECO:0000256" key="1">
    <source>
        <dbReference type="ARBA" id="ARBA00001933"/>
    </source>
</evidence>
<keyword evidence="4" id="KW-0032">Aminotransferase</keyword>
<gene>
    <name evidence="4" type="ORF">KZ820_02950</name>
</gene>
<dbReference type="InterPro" id="IPR015421">
    <property type="entry name" value="PyrdxlP-dep_Trfase_major"/>
</dbReference>
<organism evidence="4 5">
    <name type="scientific">Sphingomonas citri</name>
    <dbReference type="NCBI Taxonomy" id="2862499"/>
    <lineage>
        <taxon>Bacteria</taxon>
        <taxon>Pseudomonadati</taxon>
        <taxon>Pseudomonadota</taxon>
        <taxon>Alphaproteobacteria</taxon>
        <taxon>Sphingomonadales</taxon>
        <taxon>Sphingomonadaceae</taxon>
        <taxon>Sphingomonas</taxon>
    </lineage>
</organism>
<name>A0ABS7BJ72_9SPHN</name>
<dbReference type="RefSeq" id="WP_219747186.1">
    <property type="nucleotide sequence ID" value="NZ_JAHXZN010000001.1"/>
</dbReference>
<dbReference type="Gene3D" id="3.90.1150.10">
    <property type="entry name" value="Aspartate Aminotransferase, domain 1"/>
    <property type="match status" value="1"/>
</dbReference>
<dbReference type="GO" id="GO:0008483">
    <property type="term" value="F:transaminase activity"/>
    <property type="evidence" value="ECO:0007669"/>
    <property type="project" value="UniProtKB-KW"/>
</dbReference>
<dbReference type="InterPro" id="IPR015424">
    <property type="entry name" value="PyrdxlP-dep_Trfase"/>
</dbReference>
<dbReference type="Pfam" id="PF00155">
    <property type="entry name" value="Aminotran_1_2"/>
    <property type="match status" value="1"/>
</dbReference>